<organism evidence="2 3">
    <name type="scientific">Pilimelia anulata</name>
    <dbReference type="NCBI Taxonomy" id="53371"/>
    <lineage>
        <taxon>Bacteria</taxon>
        <taxon>Bacillati</taxon>
        <taxon>Actinomycetota</taxon>
        <taxon>Actinomycetes</taxon>
        <taxon>Micromonosporales</taxon>
        <taxon>Micromonosporaceae</taxon>
        <taxon>Pilimelia</taxon>
    </lineage>
</organism>
<dbReference type="Pfam" id="PF19348">
    <property type="entry name" value="DUF5926"/>
    <property type="match status" value="1"/>
</dbReference>
<proteinExistence type="predicted"/>
<feature type="domain" description="DUF5926" evidence="1">
    <location>
        <begin position="25"/>
        <end position="291"/>
    </location>
</feature>
<evidence type="ECO:0000313" key="2">
    <source>
        <dbReference type="EMBL" id="GGK09088.1"/>
    </source>
</evidence>
<evidence type="ECO:0000259" key="1">
    <source>
        <dbReference type="Pfam" id="PF19348"/>
    </source>
</evidence>
<dbReference type="InterPro" id="IPR045970">
    <property type="entry name" value="DUF5926"/>
</dbReference>
<evidence type="ECO:0000313" key="3">
    <source>
        <dbReference type="Proteomes" id="UP000649739"/>
    </source>
</evidence>
<dbReference type="EMBL" id="BMQB01000013">
    <property type="protein sequence ID" value="GGK09088.1"/>
    <property type="molecule type" value="Genomic_DNA"/>
</dbReference>
<reference evidence="2" key="2">
    <citation type="submission" date="2020-09" db="EMBL/GenBank/DDBJ databases">
        <authorList>
            <person name="Sun Q."/>
            <person name="Ohkuma M."/>
        </authorList>
    </citation>
    <scope>NUCLEOTIDE SEQUENCE</scope>
    <source>
        <strain evidence="2">JCM 3090</strain>
    </source>
</reference>
<sequence length="291" mass="31310">MSKRRKNPVGAPKREKVRDIFVVRPFEGLADEAEWIALRELVPAATVPLTLSAELSDKYGDKDILLVSVLPGAIPVQVRPEGQIVLALQRHQQSGDVNRDLACSLLAALETEPGKPVAVPPLPGEGPRLADVLTDGPLDITVHSGFEFWAGPEGADSPQWQAVLEQANAAAYPTQKLTAAPGAYWCKATERAHVRWVLTDDEDRALAALARLSAAGELLLGEGTKFAGMFRVHGRLAPVWDLPVGTPAGDWDAPLAALVERYRAALADGAPLTADQRRARQGLLGRQLSLR</sequence>
<name>A0A8J3BB38_9ACTN</name>
<dbReference type="RefSeq" id="WP_189172090.1">
    <property type="nucleotide sequence ID" value="NZ_BMQB01000013.1"/>
</dbReference>
<keyword evidence="3" id="KW-1185">Reference proteome</keyword>
<reference evidence="2" key="1">
    <citation type="journal article" date="2014" name="Int. J. Syst. Evol. Microbiol.">
        <title>Complete genome sequence of Corynebacterium casei LMG S-19264T (=DSM 44701T), isolated from a smear-ripened cheese.</title>
        <authorList>
            <consortium name="US DOE Joint Genome Institute (JGI-PGF)"/>
            <person name="Walter F."/>
            <person name="Albersmeier A."/>
            <person name="Kalinowski J."/>
            <person name="Ruckert C."/>
        </authorList>
    </citation>
    <scope>NUCLEOTIDE SEQUENCE</scope>
    <source>
        <strain evidence="2">JCM 3090</strain>
    </source>
</reference>
<comment type="caution">
    <text evidence="2">The sequence shown here is derived from an EMBL/GenBank/DDBJ whole genome shotgun (WGS) entry which is preliminary data.</text>
</comment>
<dbReference type="Proteomes" id="UP000649739">
    <property type="component" value="Unassembled WGS sequence"/>
</dbReference>
<gene>
    <name evidence="2" type="ORF">GCM10010123_43710</name>
</gene>
<dbReference type="AlphaFoldDB" id="A0A8J3BB38"/>
<protein>
    <submittedName>
        <fullName evidence="2">Preprotein translocase SecA</fullName>
    </submittedName>
</protein>
<accession>A0A8J3BB38</accession>